<dbReference type="GO" id="GO:0005524">
    <property type="term" value="F:ATP binding"/>
    <property type="evidence" value="ECO:0007669"/>
    <property type="project" value="UniProtKB-UniRule"/>
</dbReference>
<evidence type="ECO:0000313" key="16">
    <source>
        <dbReference type="Proteomes" id="UP000183085"/>
    </source>
</evidence>
<proteinExistence type="inferred from homology"/>
<dbReference type="SUPFAM" id="SSF52954">
    <property type="entry name" value="Class II aaRS ABD-related"/>
    <property type="match status" value="1"/>
</dbReference>
<evidence type="ECO:0000256" key="10">
    <source>
        <dbReference type="ARBA" id="ARBA00022917"/>
    </source>
</evidence>
<dbReference type="Gene3D" id="3.30.930.10">
    <property type="entry name" value="Bira Bifunctional Protein, Domain 2"/>
    <property type="match status" value="1"/>
</dbReference>
<dbReference type="SUPFAM" id="SSF55186">
    <property type="entry name" value="ThrRS/AlaRS common domain"/>
    <property type="match status" value="1"/>
</dbReference>
<dbReference type="InterPro" id="IPR018163">
    <property type="entry name" value="Thr/Ala-tRNA-synth_IIc_edit"/>
</dbReference>
<dbReference type="PANTHER" id="PTHR11451">
    <property type="entry name" value="THREONINE-TRNA LIGASE"/>
    <property type="match status" value="1"/>
</dbReference>
<organism evidence="15 16">
    <name type="scientific">Candidatus Desantisbacteria bacterium CG2_30_40_21</name>
    <dbReference type="NCBI Taxonomy" id="1817895"/>
    <lineage>
        <taxon>Bacteria</taxon>
        <taxon>Candidatus Desantisiibacteriota</taxon>
    </lineage>
</organism>
<keyword evidence="3 13" id="KW-0820">tRNA-binding</keyword>
<dbReference type="InterPro" id="IPR033728">
    <property type="entry name" value="ThrRS_core"/>
</dbReference>
<protein>
    <recommendedName>
        <fullName evidence="13">Threonine--tRNA ligase</fullName>
        <ecNumber evidence="13">6.1.1.3</ecNumber>
    </recommendedName>
    <alternativeName>
        <fullName evidence="13">Threonyl-tRNA synthetase</fullName>
        <shortName evidence="13">ThrRS</shortName>
    </alternativeName>
</protein>
<dbReference type="Gene3D" id="3.30.980.10">
    <property type="entry name" value="Threonyl-trna Synthetase, Chain A, domain 2"/>
    <property type="match status" value="1"/>
</dbReference>
<evidence type="ECO:0000256" key="1">
    <source>
        <dbReference type="ARBA" id="ARBA00008226"/>
    </source>
</evidence>
<comment type="catalytic activity">
    <reaction evidence="12 13">
        <text>tRNA(Thr) + L-threonine + ATP = L-threonyl-tRNA(Thr) + AMP + diphosphate + H(+)</text>
        <dbReference type="Rhea" id="RHEA:24624"/>
        <dbReference type="Rhea" id="RHEA-COMP:9670"/>
        <dbReference type="Rhea" id="RHEA-COMP:9704"/>
        <dbReference type="ChEBI" id="CHEBI:15378"/>
        <dbReference type="ChEBI" id="CHEBI:30616"/>
        <dbReference type="ChEBI" id="CHEBI:33019"/>
        <dbReference type="ChEBI" id="CHEBI:57926"/>
        <dbReference type="ChEBI" id="CHEBI:78442"/>
        <dbReference type="ChEBI" id="CHEBI:78534"/>
        <dbReference type="ChEBI" id="CHEBI:456215"/>
        <dbReference type="EC" id="6.1.1.3"/>
    </reaction>
</comment>
<dbReference type="SMART" id="SM00863">
    <property type="entry name" value="tRNA_SAD"/>
    <property type="match status" value="1"/>
</dbReference>
<dbReference type="Pfam" id="PF00587">
    <property type="entry name" value="tRNA-synt_2b"/>
    <property type="match status" value="1"/>
</dbReference>
<feature type="domain" description="Aminoacyl-transfer RNA synthetases class-II family profile" evidence="14">
    <location>
        <begin position="178"/>
        <end position="470"/>
    </location>
</feature>
<dbReference type="FunFam" id="3.30.54.20:FF:000002">
    <property type="entry name" value="Threonine--tRNA ligase"/>
    <property type="match status" value="1"/>
</dbReference>
<dbReference type="HAMAP" id="MF_00184">
    <property type="entry name" value="Thr_tRNA_synth"/>
    <property type="match status" value="1"/>
</dbReference>
<evidence type="ECO:0000256" key="12">
    <source>
        <dbReference type="ARBA" id="ARBA00049515"/>
    </source>
</evidence>
<dbReference type="InterPro" id="IPR045864">
    <property type="entry name" value="aa-tRNA-synth_II/BPL/LPL"/>
</dbReference>
<evidence type="ECO:0000256" key="2">
    <source>
        <dbReference type="ARBA" id="ARBA00022490"/>
    </source>
</evidence>
<dbReference type="AlphaFoldDB" id="A0A1J5DZE3"/>
<comment type="caution">
    <text evidence="15">The sequence shown here is derived from an EMBL/GenBank/DDBJ whole genome shotgun (WGS) entry which is preliminary data.</text>
</comment>
<keyword evidence="2 13" id="KW-0963">Cytoplasm</keyword>
<evidence type="ECO:0000256" key="5">
    <source>
        <dbReference type="ARBA" id="ARBA00022723"/>
    </source>
</evidence>
<comment type="similarity">
    <text evidence="1 13">Belongs to the class-II aminoacyl-tRNA synthetase family.</text>
</comment>
<dbReference type="PRINTS" id="PR01047">
    <property type="entry name" value="TRNASYNTHTHR"/>
</dbReference>
<evidence type="ECO:0000259" key="14">
    <source>
        <dbReference type="PROSITE" id="PS50862"/>
    </source>
</evidence>
<feature type="binding site" evidence="13">
    <location>
        <position position="321"/>
    </location>
    <ligand>
        <name>Zn(2+)</name>
        <dbReference type="ChEBI" id="CHEBI:29105"/>
        <note>catalytic</note>
    </ligand>
</feature>
<dbReference type="NCBIfam" id="TIGR00418">
    <property type="entry name" value="thrS"/>
    <property type="match status" value="1"/>
</dbReference>
<comment type="subcellular location">
    <subcellularLocation>
        <location evidence="13">Cytoplasm</location>
    </subcellularLocation>
</comment>
<dbReference type="Pfam" id="PF03129">
    <property type="entry name" value="HGTP_anticodon"/>
    <property type="match status" value="1"/>
</dbReference>
<keyword evidence="5 13" id="KW-0479">Metal-binding</keyword>
<dbReference type="FunFam" id="3.30.980.10:FF:000005">
    <property type="entry name" value="Threonyl-tRNA synthetase, mitochondrial"/>
    <property type="match status" value="1"/>
</dbReference>
<keyword evidence="9 13" id="KW-0694">RNA-binding</keyword>
<dbReference type="STRING" id="1817895.AUJ95_04160"/>
<feature type="binding site" evidence="13">
    <location>
        <position position="447"/>
    </location>
    <ligand>
        <name>Zn(2+)</name>
        <dbReference type="ChEBI" id="CHEBI:29105"/>
        <note>catalytic</note>
    </ligand>
</feature>
<keyword evidence="7 13" id="KW-0862">Zinc</keyword>
<evidence type="ECO:0000313" key="15">
    <source>
        <dbReference type="EMBL" id="OIP40763.1"/>
    </source>
</evidence>
<evidence type="ECO:0000256" key="11">
    <source>
        <dbReference type="ARBA" id="ARBA00023146"/>
    </source>
</evidence>
<dbReference type="InterPro" id="IPR012947">
    <property type="entry name" value="tRNA_SAD"/>
</dbReference>
<comment type="caution">
    <text evidence="13">Lacks conserved residue(s) required for the propagation of feature annotation.</text>
</comment>
<dbReference type="FunFam" id="3.40.50.800:FF:000001">
    <property type="entry name" value="Threonine--tRNA ligase"/>
    <property type="match status" value="1"/>
</dbReference>
<dbReference type="Gene3D" id="3.30.54.20">
    <property type="match status" value="1"/>
</dbReference>
<dbReference type="Pfam" id="PF07973">
    <property type="entry name" value="tRNA_SAD"/>
    <property type="match status" value="1"/>
</dbReference>
<dbReference type="Gene3D" id="3.40.50.800">
    <property type="entry name" value="Anticodon-binding domain"/>
    <property type="match status" value="1"/>
</dbReference>
<evidence type="ECO:0000256" key="9">
    <source>
        <dbReference type="ARBA" id="ARBA00022884"/>
    </source>
</evidence>
<dbReference type="InterPro" id="IPR036621">
    <property type="entry name" value="Anticodon-bd_dom_sf"/>
</dbReference>
<sequence length="577" mass="67015">MKEQLETLRHSTAHILAQAVATLFPGTKFAIGPAIADGFYYDFDLPISLSQEQLSEIEKKMKFIIKSNLAFEQTMMKKGEAIDFFSQKGEKYKVELIENIPDEEVSIYKQGDFIDLCRGPHLKRTGEIKAFKLISVAGAYWRGDEKNPMLTRIYGTAFETKEELEQHLHNIEEAKKRDHRKLGKELGIFQLYDEAGPGLIYYHPKGAIVREEICRFLRLEHANRGYHEVVTPHIARVDLWKTSGHYDFYRENMYFMTVDGMEYVLKPMNCPGHILIYKSQMHSYRDLPLRFFELGTVYRHERSGVLHGLLRVRGFTQDDAHIFCTREQLKDEIQQVLEFIITMLVSFGFKEYEIYLSTRPEKYVGSDEIWDMATSALEMSLKEKELPYQIDPGEGVFYGPKIDIKLKDALSRTWQGPTIQVDFNLPERFNVTYVGQDGKEHQPVMIHRVVLGSLERFMGALIEHYAGAFPVWLCPTQVLIATITERQTTYGEFIQNQLRTNQIRTVTDFRNEKIGFKIREAGMQKLPYVLILGDNEEQNKTISVRKRGSVDMGQMRVEDFISMITTEIREKSVDIWS</sequence>
<dbReference type="FunFam" id="3.30.930.10:FF:000002">
    <property type="entry name" value="Threonine--tRNA ligase"/>
    <property type="match status" value="1"/>
</dbReference>
<evidence type="ECO:0000256" key="8">
    <source>
        <dbReference type="ARBA" id="ARBA00022840"/>
    </source>
</evidence>
<keyword evidence="11 13" id="KW-0030">Aminoacyl-tRNA synthetase</keyword>
<dbReference type="CDD" id="cd00771">
    <property type="entry name" value="ThrRS_core"/>
    <property type="match status" value="1"/>
</dbReference>
<dbReference type="EC" id="6.1.1.3" evidence="13"/>
<dbReference type="InterPro" id="IPR002314">
    <property type="entry name" value="aa-tRNA-synt_IIb"/>
</dbReference>
<name>A0A1J5DZE3_9BACT</name>
<keyword evidence="4 13" id="KW-0436">Ligase</keyword>
<keyword evidence="10 13" id="KW-0648">Protein biosynthesis</keyword>
<gene>
    <name evidence="13" type="primary">thrS</name>
    <name evidence="15" type="ORF">AUJ95_04160</name>
</gene>
<comment type="subunit">
    <text evidence="13">Homodimer.</text>
</comment>
<dbReference type="GO" id="GO:0004829">
    <property type="term" value="F:threonine-tRNA ligase activity"/>
    <property type="evidence" value="ECO:0007669"/>
    <property type="project" value="UniProtKB-UniRule"/>
</dbReference>
<accession>A0A1J5DZE3</accession>
<dbReference type="CDD" id="cd00860">
    <property type="entry name" value="ThrRS_anticodon"/>
    <property type="match status" value="1"/>
</dbReference>
<feature type="binding site" evidence="13">
    <location>
        <position position="270"/>
    </location>
    <ligand>
        <name>Zn(2+)</name>
        <dbReference type="ChEBI" id="CHEBI:29105"/>
        <note>catalytic</note>
    </ligand>
</feature>
<dbReference type="SUPFAM" id="SSF55681">
    <property type="entry name" value="Class II aaRS and biotin synthetases"/>
    <property type="match status" value="1"/>
</dbReference>
<dbReference type="InterPro" id="IPR004154">
    <property type="entry name" value="Anticodon-bd"/>
</dbReference>
<keyword evidence="8 13" id="KW-0067">ATP-binding</keyword>
<dbReference type="GO" id="GO:0000049">
    <property type="term" value="F:tRNA binding"/>
    <property type="evidence" value="ECO:0007669"/>
    <property type="project" value="UniProtKB-KW"/>
</dbReference>
<dbReference type="InterPro" id="IPR006195">
    <property type="entry name" value="aa-tRNA-synth_II"/>
</dbReference>
<dbReference type="GO" id="GO:0006435">
    <property type="term" value="P:threonyl-tRNA aminoacylation"/>
    <property type="evidence" value="ECO:0007669"/>
    <property type="project" value="UniProtKB-UniRule"/>
</dbReference>
<evidence type="ECO:0000256" key="7">
    <source>
        <dbReference type="ARBA" id="ARBA00022833"/>
    </source>
</evidence>
<dbReference type="InterPro" id="IPR047246">
    <property type="entry name" value="ThrRS_anticodon"/>
</dbReference>
<comment type="cofactor">
    <cofactor evidence="13">
        <name>Zn(2+)</name>
        <dbReference type="ChEBI" id="CHEBI:29105"/>
    </cofactor>
    <text evidence="13">Binds 1 zinc ion per subunit.</text>
</comment>
<dbReference type="PANTHER" id="PTHR11451:SF44">
    <property type="entry name" value="THREONINE--TRNA LIGASE, CHLOROPLASTIC_MITOCHONDRIAL 2"/>
    <property type="match status" value="1"/>
</dbReference>
<dbReference type="Proteomes" id="UP000183085">
    <property type="component" value="Unassembled WGS sequence"/>
</dbReference>
<evidence type="ECO:0000256" key="13">
    <source>
        <dbReference type="HAMAP-Rule" id="MF_00184"/>
    </source>
</evidence>
<dbReference type="PROSITE" id="PS50862">
    <property type="entry name" value="AA_TRNA_LIGASE_II"/>
    <property type="match status" value="1"/>
</dbReference>
<reference evidence="15 16" key="1">
    <citation type="journal article" date="2016" name="Environ. Microbiol.">
        <title>Genomic resolution of a cold subsurface aquifer community provides metabolic insights for novel microbes adapted to high CO concentrations.</title>
        <authorList>
            <person name="Probst A.J."/>
            <person name="Castelle C.J."/>
            <person name="Singh A."/>
            <person name="Brown C.T."/>
            <person name="Anantharaman K."/>
            <person name="Sharon I."/>
            <person name="Hug L.A."/>
            <person name="Burstein D."/>
            <person name="Emerson J.B."/>
            <person name="Thomas B.C."/>
            <person name="Banfield J.F."/>
        </authorList>
    </citation>
    <scope>NUCLEOTIDE SEQUENCE [LARGE SCALE GENOMIC DNA]</scope>
    <source>
        <strain evidence="15">CG2_30_40_21</strain>
    </source>
</reference>
<dbReference type="EMBL" id="MNYI01000106">
    <property type="protein sequence ID" value="OIP40763.1"/>
    <property type="molecule type" value="Genomic_DNA"/>
</dbReference>
<dbReference type="GO" id="GO:0005737">
    <property type="term" value="C:cytoplasm"/>
    <property type="evidence" value="ECO:0007669"/>
    <property type="project" value="UniProtKB-SubCell"/>
</dbReference>
<dbReference type="InterPro" id="IPR002320">
    <property type="entry name" value="Thr-tRNA-ligase_IIa"/>
</dbReference>
<evidence type="ECO:0000256" key="3">
    <source>
        <dbReference type="ARBA" id="ARBA00022555"/>
    </source>
</evidence>
<dbReference type="GO" id="GO:0046872">
    <property type="term" value="F:metal ion binding"/>
    <property type="evidence" value="ECO:0007669"/>
    <property type="project" value="UniProtKB-KW"/>
</dbReference>
<evidence type="ECO:0000256" key="6">
    <source>
        <dbReference type="ARBA" id="ARBA00022741"/>
    </source>
</evidence>
<evidence type="ECO:0000256" key="4">
    <source>
        <dbReference type="ARBA" id="ARBA00022598"/>
    </source>
</evidence>
<keyword evidence="6 13" id="KW-0547">Nucleotide-binding</keyword>